<dbReference type="EMBL" id="HG001918">
    <property type="protein sequence ID" value="CDF38337.1"/>
    <property type="molecule type" value="Genomic_DNA"/>
</dbReference>
<dbReference type="GeneID" id="17325941"/>
<dbReference type="RefSeq" id="XP_005718222.1">
    <property type="nucleotide sequence ID" value="XM_005718165.1"/>
</dbReference>
<comment type="subcellular location">
    <subcellularLocation>
        <location evidence="1">Nucleus</location>
    </subcellularLocation>
</comment>
<evidence type="ECO:0000256" key="3">
    <source>
        <dbReference type="ARBA" id="ARBA00023242"/>
    </source>
</evidence>
<dbReference type="Gramene" id="CDF38337">
    <property type="protein sequence ID" value="CDF38337"/>
    <property type="gene ID" value="CHC_T00000937001"/>
</dbReference>
<dbReference type="GO" id="GO:0006606">
    <property type="term" value="P:protein import into nucleus"/>
    <property type="evidence" value="ECO:0007669"/>
    <property type="project" value="TreeGrafter"/>
</dbReference>
<protein>
    <submittedName>
        <fullName evidence="4">Uncharacterized protein</fullName>
    </submittedName>
</protein>
<gene>
    <name evidence="4" type="ORF">CHC_T00000937001</name>
</gene>
<dbReference type="PANTHER" id="PTHR13405:SF11">
    <property type="entry name" value="NUCLEAR PORE COMPLEX PROTEIN NUP133"/>
    <property type="match status" value="1"/>
</dbReference>
<dbReference type="OrthoDB" id="103454at2759"/>
<evidence type="ECO:0000313" key="5">
    <source>
        <dbReference type="Proteomes" id="UP000012073"/>
    </source>
</evidence>
<dbReference type="PANTHER" id="PTHR13405">
    <property type="entry name" value="NUCLEAR PORE COMPLEX PROTEIN NUP133"/>
    <property type="match status" value="1"/>
</dbReference>
<dbReference type="OMA" id="SRSAWIT"/>
<evidence type="ECO:0000256" key="1">
    <source>
        <dbReference type="ARBA" id="ARBA00004123"/>
    </source>
</evidence>
<dbReference type="KEGG" id="ccp:CHC_T00000937001"/>
<dbReference type="InterPro" id="IPR037624">
    <property type="entry name" value="Nup133-like"/>
</dbReference>
<accession>R7QIJ2</accession>
<keyword evidence="5" id="KW-1185">Reference proteome</keyword>
<dbReference type="GO" id="GO:0000972">
    <property type="term" value="P:transcription-dependent tethering of RNA polymerase II gene DNA at nuclear periphery"/>
    <property type="evidence" value="ECO:0007669"/>
    <property type="project" value="TreeGrafter"/>
</dbReference>
<reference evidence="5" key="1">
    <citation type="journal article" date="2013" name="Proc. Natl. Acad. Sci. U.S.A.">
        <title>Genome structure and metabolic features in the red seaweed Chondrus crispus shed light on evolution of the Archaeplastida.</title>
        <authorList>
            <person name="Collen J."/>
            <person name="Porcel B."/>
            <person name="Carre W."/>
            <person name="Ball S.G."/>
            <person name="Chaparro C."/>
            <person name="Tonon T."/>
            <person name="Barbeyron T."/>
            <person name="Michel G."/>
            <person name="Noel B."/>
            <person name="Valentin K."/>
            <person name="Elias M."/>
            <person name="Artiguenave F."/>
            <person name="Arun A."/>
            <person name="Aury J.M."/>
            <person name="Barbosa-Neto J.F."/>
            <person name="Bothwell J.H."/>
            <person name="Bouget F.Y."/>
            <person name="Brillet L."/>
            <person name="Cabello-Hurtado F."/>
            <person name="Capella-Gutierrez S."/>
            <person name="Charrier B."/>
            <person name="Cladiere L."/>
            <person name="Cock J.M."/>
            <person name="Coelho S.M."/>
            <person name="Colleoni C."/>
            <person name="Czjzek M."/>
            <person name="Da Silva C."/>
            <person name="Delage L."/>
            <person name="Denoeud F."/>
            <person name="Deschamps P."/>
            <person name="Dittami S.M."/>
            <person name="Gabaldon T."/>
            <person name="Gachon C.M."/>
            <person name="Groisillier A."/>
            <person name="Herve C."/>
            <person name="Jabbari K."/>
            <person name="Katinka M."/>
            <person name="Kloareg B."/>
            <person name="Kowalczyk N."/>
            <person name="Labadie K."/>
            <person name="Leblanc C."/>
            <person name="Lopez P.J."/>
            <person name="McLachlan D.H."/>
            <person name="Meslet-Cladiere L."/>
            <person name="Moustafa A."/>
            <person name="Nehr Z."/>
            <person name="Nyvall Collen P."/>
            <person name="Panaud O."/>
            <person name="Partensky F."/>
            <person name="Poulain J."/>
            <person name="Rensing S.A."/>
            <person name="Rousvoal S."/>
            <person name="Samson G."/>
            <person name="Symeonidi A."/>
            <person name="Weissenbach J."/>
            <person name="Zambounis A."/>
            <person name="Wincker P."/>
            <person name="Boyen C."/>
        </authorList>
    </citation>
    <scope>NUCLEOTIDE SEQUENCE [LARGE SCALE GENOMIC DNA]</scope>
    <source>
        <strain evidence="5">cv. Stackhouse</strain>
    </source>
</reference>
<sequence>MAASARFAETDFPAEVEDLMSSLPSDSAPSCSAVAGYAVIASANSSHALVFAIAVGSALDSVSIPLQSHQDPHPPSLATWTLSQRTDTLTSVAVAALTRDGTLRVYNSVDVRSRSRPRAEQVRLGSALASSVSDDSAPPALNVCRSTDGSLYIFGGRGSAAIVRDRGGRLEVHPLPRSSDADTGSIRFGAMFYSAIKSIGAVAGGRDDDWENGSGPHQIVACSPTTGQPGVIIVRRAGDVERWGPEGRLWSFSVFDFEGGRDSRRSVLSAGMTTHDTAVLLVQSRSEAGMGHKIVCFDVRSSNSIPRRTEMVVPLNDDHVDPDSQCLMVVSGDIAYFYVEGKKTMAWLSVARGIPSEGQVQGSTTVDSDLKVLSMVDASYGLPESSATGGIAAFIHSGGVWLVSSSVPAPISLDEDVPLAGLASVSAAVPDLWRSLLQYSADQKGAAKASLRGLVKSLRAEGFDVSESLSALVLLISRKIIVSDHDPESAPLTLLIDTELEKKSGQHRIFLTFLADSEIFSGIRPDSPSVTEDRIWDAITVQSRFEVITDGEKLAAARRVRDLENRHAAGGYCYRFNDATSRAGIGSERAVSDILSRTRRDNVENEETITYGQDVLKSALLLGGTQASEQTKDGLQDEAATRLYRYPYEFHRFLPALERCMSESISRMQTEQDMAGDTTAGSWKAYRRAAETTVLLSCEAAIETVQGAKEARAEADELFEAMPTGMDGIGNWMSDSRTCGNTLMKIAQKALLIGARSRQSDESLVMNAAVFVVDELLSRTLEHGRWNDRSKEQGRRWGESKPQKRRRTDLVFENTARGKEVRSALDMLRNSGMGDEAFLLAEKYGDYGTMLALKISSPDFDKFMEEGLEKFGEEFGLFSFQWLEDRGHIHLLLQGCGSQQSVRDAHFSRSERLNTLLSEYFATERGRLSNLSWIHYISQGDYGAASSCLVSQTQRVAVPGKEGSAINTAVLSSIAKLALKVTAGGVQDRFSETASNFDYISGKLLHTNLQAELEPNAGTLRPCDVVIRELMDNSATESERLSDQVAMAIEALQYSDVASSDAQKTLDYVWYSCVERQRDLWVLLVKGLGTANDMETRKTLRSTALYRAAVRIGLRESAIAEVISRGAFDNGEFAKLGCLPEVARLMRATVSLAAA</sequence>
<dbReference type="GO" id="GO:0017056">
    <property type="term" value="F:structural constituent of nuclear pore"/>
    <property type="evidence" value="ECO:0007669"/>
    <property type="project" value="InterPro"/>
</dbReference>
<dbReference type="GO" id="GO:0031080">
    <property type="term" value="C:nuclear pore outer ring"/>
    <property type="evidence" value="ECO:0007669"/>
    <property type="project" value="TreeGrafter"/>
</dbReference>
<dbReference type="AlphaFoldDB" id="R7QIJ2"/>
<dbReference type="Proteomes" id="UP000012073">
    <property type="component" value="Unassembled WGS sequence"/>
</dbReference>
<evidence type="ECO:0000313" key="4">
    <source>
        <dbReference type="EMBL" id="CDF38337.1"/>
    </source>
</evidence>
<name>R7QIJ2_CHOCR</name>
<keyword evidence="3" id="KW-0539">Nucleus</keyword>
<proteinExistence type="predicted"/>
<organism evidence="4 5">
    <name type="scientific">Chondrus crispus</name>
    <name type="common">Carrageen Irish moss</name>
    <name type="synonym">Polymorpha crispa</name>
    <dbReference type="NCBI Taxonomy" id="2769"/>
    <lineage>
        <taxon>Eukaryota</taxon>
        <taxon>Rhodophyta</taxon>
        <taxon>Florideophyceae</taxon>
        <taxon>Rhodymeniophycidae</taxon>
        <taxon>Gigartinales</taxon>
        <taxon>Gigartinaceae</taxon>
        <taxon>Chondrus</taxon>
    </lineage>
</organism>
<dbReference type="GO" id="GO:0016973">
    <property type="term" value="P:poly(A)+ mRNA export from nucleus"/>
    <property type="evidence" value="ECO:0007669"/>
    <property type="project" value="TreeGrafter"/>
</dbReference>
<keyword evidence="2" id="KW-0813">Transport</keyword>
<evidence type="ECO:0000256" key="2">
    <source>
        <dbReference type="ARBA" id="ARBA00022448"/>
    </source>
</evidence>